<name>A0A916XEG0_9ACTN</name>
<comment type="caution">
    <text evidence="15">Lacks conserved residue(s) required for the propagation of feature annotation.</text>
</comment>
<evidence type="ECO:0000256" key="8">
    <source>
        <dbReference type="ARBA" id="ARBA00023014"/>
    </source>
</evidence>
<comment type="catalytic activity">
    <reaction evidence="11">
        <text>(2R)-2,3-dihydroxy-3-methylbutanoate = 3-methyl-2-oxobutanoate + H2O</text>
        <dbReference type="Rhea" id="RHEA:24809"/>
        <dbReference type="ChEBI" id="CHEBI:11851"/>
        <dbReference type="ChEBI" id="CHEBI:15377"/>
        <dbReference type="ChEBI" id="CHEBI:49072"/>
        <dbReference type="EC" id="4.2.1.9"/>
    </reaction>
    <physiologicalReaction direction="left-to-right" evidence="11">
        <dbReference type="Rhea" id="RHEA:24810"/>
    </physiologicalReaction>
</comment>
<comment type="cofactor">
    <cofactor evidence="1 15">
        <name>Mg(2+)</name>
        <dbReference type="ChEBI" id="CHEBI:18420"/>
    </cofactor>
</comment>
<dbReference type="EMBL" id="BMJH01000001">
    <property type="protein sequence ID" value="GGC64415.1"/>
    <property type="molecule type" value="Genomic_DNA"/>
</dbReference>
<keyword evidence="8 15" id="KW-0411">Iron-sulfur</keyword>
<keyword evidence="9 15" id="KW-0456">Lyase</keyword>
<dbReference type="Gene3D" id="3.50.30.80">
    <property type="entry name" value="IlvD/EDD C-terminal domain-like"/>
    <property type="match status" value="1"/>
</dbReference>
<dbReference type="PANTHER" id="PTHR21000:SF5">
    <property type="entry name" value="DIHYDROXY-ACID DEHYDRATASE, MITOCHONDRIAL"/>
    <property type="match status" value="1"/>
</dbReference>
<feature type="modified residue" description="N6-carboxylysine" evidence="15">
    <location>
        <position position="132"/>
    </location>
</feature>
<dbReference type="Pfam" id="PF00920">
    <property type="entry name" value="ILVD_EDD_N"/>
    <property type="match status" value="1"/>
</dbReference>
<dbReference type="NCBIfam" id="NF002068">
    <property type="entry name" value="PRK00911.1"/>
    <property type="match status" value="1"/>
</dbReference>
<evidence type="ECO:0000256" key="11">
    <source>
        <dbReference type="ARBA" id="ARBA00029304"/>
    </source>
</evidence>
<comment type="cofactor">
    <cofactor evidence="15">
        <name>[2Fe-2S] cluster</name>
        <dbReference type="ChEBI" id="CHEBI:190135"/>
    </cofactor>
    <text evidence="15">Binds 1 [2Fe-2S] cluster per subunit. This cluster acts as a Lewis acid cofactor.</text>
</comment>
<dbReference type="PROSITE" id="PS00886">
    <property type="entry name" value="ILVD_EDD_1"/>
    <property type="match status" value="1"/>
</dbReference>
<dbReference type="GO" id="GO:0009097">
    <property type="term" value="P:isoleucine biosynthetic process"/>
    <property type="evidence" value="ECO:0007669"/>
    <property type="project" value="UniProtKB-UniRule"/>
</dbReference>
<evidence type="ECO:0000256" key="3">
    <source>
        <dbReference type="ARBA" id="ARBA00022605"/>
    </source>
</evidence>
<evidence type="ECO:0000256" key="4">
    <source>
        <dbReference type="ARBA" id="ARBA00022714"/>
    </source>
</evidence>
<dbReference type="InterPro" id="IPR000581">
    <property type="entry name" value="ILV_EDD_N"/>
</dbReference>
<accession>A0A916XEG0</accession>
<feature type="binding site" evidence="15">
    <location>
        <position position="89"/>
    </location>
    <ligand>
        <name>Mg(2+)</name>
        <dbReference type="ChEBI" id="CHEBI:18420"/>
    </ligand>
</feature>
<keyword evidence="4 15" id="KW-0001">2Fe-2S</keyword>
<evidence type="ECO:0000256" key="12">
    <source>
        <dbReference type="ARBA" id="ARBA00029436"/>
    </source>
</evidence>
<evidence type="ECO:0000256" key="2">
    <source>
        <dbReference type="ARBA" id="ARBA00006486"/>
    </source>
</evidence>
<evidence type="ECO:0000256" key="14">
    <source>
        <dbReference type="ARBA" id="ARBA00029490"/>
    </source>
</evidence>
<comment type="pathway">
    <text evidence="13 15">Amino-acid biosynthesis; L-isoleucine biosynthesis; L-isoleucine from 2-oxobutanoate: step 3/4.</text>
</comment>
<feature type="binding site" evidence="15">
    <location>
        <position position="57"/>
    </location>
    <ligand>
        <name>[2Fe-2S] cluster</name>
        <dbReference type="ChEBI" id="CHEBI:190135"/>
    </ligand>
</feature>
<feature type="active site" description="Proton acceptor" evidence="15">
    <location>
        <position position="484"/>
    </location>
</feature>
<dbReference type="HAMAP" id="MF_00012">
    <property type="entry name" value="IlvD"/>
    <property type="match status" value="1"/>
</dbReference>
<evidence type="ECO:0000259" key="16">
    <source>
        <dbReference type="Pfam" id="PF00920"/>
    </source>
</evidence>
<sequence length="568" mass="59424">MTPGDDKVDIKPRSRDVTDGLERAAARGMLRAIGMGDDDFAKPQIGVASSWNEITPCNLSLDRLAKAVKDGVHAAAGYPMEFGTISVSDGISMGHEGMHFSLVSREVIADSVETVMSAERLDGSVLLAGCDKSLPGMLMAAARLELASVFLYAGSILPGWVKLSDGTEKEVTIIDAFEAVGACSRGLMSREDVDAIERAICPGEGACGGMYTANTMASAAEAMGMSLPGSAAPPATDRRRDGFARHSGEAVVAMLQRGITTKDIMTKEAFENAIAVVMALGGSTNAVLHILAIAHEAQVELTLDDFARVGKKVPHLADVKPFGQYVMTDIDKIGGVPVVMKTLLDAGLLHGDCLTVTGKTVAENLAGINPPDPDGKVLRYLANPIHPSGGITILRGSLAPGGAVVKSAGFDTDVFTGTARVFDRERPAMDALEDGTITAGDVVVIRYEGPKGGPGMREMLAITGAIKGAGLGKDVLLITDGRFSGGTTGLCVGHIAPEAVDAGPIAFIQDGDQIRLDVANGQLDLLVDEAELERRKQDWEPLPPRYERGVLAKYVKLVGSASFGAVCN</sequence>
<dbReference type="PROSITE" id="PS00887">
    <property type="entry name" value="ILVD_EDD_2"/>
    <property type="match status" value="1"/>
</dbReference>
<dbReference type="GO" id="GO:0004160">
    <property type="term" value="F:dihydroxy-acid dehydratase activity"/>
    <property type="evidence" value="ECO:0007669"/>
    <property type="project" value="UniProtKB-UniRule"/>
</dbReference>
<feature type="binding site" description="via carbamate group" evidence="15">
    <location>
        <position position="132"/>
    </location>
    <ligand>
        <name>Mg(2+)</name>
        <dbReference type="ChEBI" id="CHEBI:18420"/>
    </ligand>
</feature>
<dbReference type="SUPFAM" id="SSF143975">
    <property type="entry name" value="IlvD/EDD N-terminal domain-like"/>
    <property type="match status" value="1"/>
</dbReference>
<dbReference type="PANTHER" id="PTHR21000">
    <property type="entry name" value="DIHYDROXY-ACID DEHYDRATASE DAD"/>
    <property type="match status" value="1"/>
</dbReference>
<reference evidence="18" key="1">
    <citation type="journal article" date="2014" name="Int. J. Syst. Evol. Microbiol.">
        <title>Complete genome sequence of Corynebacterium casei LMG S-19264T (=DSM 44701T), isolated from a smear-ripened cheese.</title>
        <authorList>
            <consortium name="US DOE Joint Genome Institute (JGI-PGF)"/>
            <person name="Walter F."/>
            <person name="Albersmeier A."/>
            <person name="Kalinowski J."/>
            <person name="Ruckert C."/>
        </authorList>
    </citation>
    <scope>NUCLEOTIDE SEQUENCE</scope>
    <source>
        <strain evidence="18">CGMCC 1.15478</strain>
    </source>
</reference>
<comment type="subunit">
    <text evidence="15">Homodimer.</text>
</comment>
<dbReference type="Proteomes" id="UP000641514">
    <property type="component" value="Unassembled WGS sequence"/>
</dbReference>
<comment type="function">
    <text evidence="15">Functions in the biosynthesis of branched-chain amino acids. Catalyzes the dehydration of (2R,3R)-2,3-dihydroxy-3-methylpentanoate (2,3-dihydroxy-3-methylvalerate) into 2-oxo-3-methylpentanoate (2-oxo-3-methylvalerate) and of (2R)-2,3-dihydroxy-3-methylbutanoate (2,3-dihydroxyisovalerate) into 2-oxo-3-methylbutanoate (2-oxoisovalerate), the penultimate precursor to L-isoleucine and L-valine, respectively.</text>
</comment>
<evidence type="ECO:0000313" key="18">
    <source>
        <dbReference type="EMBL" id="GGC64415.1"/>
    </source>
</evidence>
<dbReference type="AlphaFoldDB" id="A0A916XEG0"/>
<dbReference type="FunFam" id="3.50.30.80:FF:000001">
    <property type="entry name" value="Dihydroxy-acid dehydratase"/>
    <property type="match status" value="1"/>
</dbReference>
<organism evidence="18 19">
    <name type="scientific">Hoyosella rhizosphaerae</name>
    <dbReference type="NCBI Taxonomy" id="1755582"/>
    <lineage>
        <taxon>Bacteria</taxon>
        <taxon>Bacillati</taxon>
        <taxon>Actinomycetota</taxon>
        <taxon>Actinomycetes</taxon>
        <taxon>Mycobacteriales</taxon>
        <taxon>Hoyosellaceae</taxon>
        <taxon>Hoyosella</taxon>
    </lineage>
</organism>
<feature type="domain" description="Dihydroxy-acid/6-phosphogluconate dehydratase C-terminal" evidence="17">
    <location>
        <begin position="376"/>
        <end position="565"/>
    </location>
</feature>
<keyword evidence="7 15" id="KW-0408">Iron</keyword>
<evidence type="ECO:0000256" key="1">
    <source>
        <dbReference type="ARBA" id="ARBA00001946"/>
    </source>
</evidence>
<feature type="binding site" evidence="15">
    <location>
        <position position="131"/>
    </location>
    <ligand>
        <name>Mg(2+)</name>
        <dbReference type="ChEBI" id="CHEBI:18420"/>
    </ligand>
</feature>
<dbReference type="GO" id="GO:0009099">
    <property type="term" value="P:L-valine biosynthetic process"/>
    <property type="evidence" value="ECO:0007669"/>
    <property type="project" value="UniProtKB-UniRule"/>
</dbReference>
<evidence type="ECO:0000259" key="17">
    <source>
        <dbReference type="Pfam" id="PF24877"/>
    </source>
</evidence>
<protein>
    <recommendedName>
        <fullName evidence="14 15">Dihydroxy-acid dehydratase</fullName>
        <shortName evidence="15">DAD</shortName>
        <ecNumber evidence="14 15">4.2.1.9</ecNumber>
    </recommendedName>
</protein>
<evidence type="ECO:0000256" key="9">
    <source>
        <dbReference type="ARBA" id="ARBA00023239"/>
    </source>
</evidence>
<dbReference type="Pfam" id="PF24877">
    <property type="entry name" value="ILV_EDD_C"/>
    <property type="match status" value="1"/>
</dbReference>
<keyword evidence="5 15" id="KW-0479">Metal-binding</keyword>
<evidence type="ECO:0000256" key="7">
    <source>
        <dbReference type="ARBA" id="ARBA00023004"/>
    </source>
</evidence>
<dbReference type="InterPro" id="IPR020558">
    <property type="entry name" value="DiOHA_6PGluconate_deHydtase_CS"/>
</dbReference>
<comment type="similarity">
    <text evidence="2 15">Belongs to the IlvD/Edd family.</text>
</comment>
<comment type="catalytic activity">
    <reaction evidence="15">
        <text>(2R,3R)-2,3-dihydroxy-3-methylpentanoate = (S)-3-methyl-2-oxopentanoate + H2O</text>
        <dbReference type="Rhea" id="RHEA:27694"/>
        <dbReference type="ChEBI" id="CHEBI:15377"/>
        <dbReference type="ChEBI" id="CHEBI:35146"/>
        <dbReference type="ChEBI" id="CHEBI:49258"/>
        <dbReference type="EC" id="4.2.1.9"/>
    </reaction>
</comment>
<dbReference type="NCBIfam" id="TIGR00110">
    <property type="entry name" value="ilvD"/>
    <property type="match status" value="1"/>
</dbReference>
<dbReference type="InterPro" id="IPR042096">
    <property type="entry name" value="Dihydro-acid_dehy_C"/>
</dbReference>
<evidence type="ECO:0000256" key="15">
    <source>
        <dbReference type="HAMAP-Rule" id="MF_00012"/>
    </source>
</evidence>
<feature type="binding site" evidence="15">
    <location>
        <position position="458"/>
    </location>
    <ligand>
        <name>Mg(2+)</name>
        <dbReference type="ChEBI" id="CHEBI:18420"/>
    </ligand>
</feature>
<dbReference type="RefSeq" id="WP_188672485.1">
    <property type="nucleotide sequence ID" value="NZ_BMJH01000001.1"/>
</dbReference>
<reference evidence="18" key="2">
    <citation type="submission" date="2020-09" db="EMBL/GenBank/DDBJ databases">
        <authorList>
            <person name="Sun Q."/>
            <person name="Zhou Y."/>
        </authorList>
    </citation>
    <scope>NUCLEOTIDE SEQUENCE</scope>
    <source>
        <strain evidence="18">CGMCC 1.15478</strain>
    </source>
</reference>
<evidence type="ECO:0000313" key="19">
    <source>
        <dbReference type="Proteomes" id="UP000641514"/>
    </source>
</evidence>
<keyword evidence="6 15" id="KW-0460">Magnesium</keyword>
<feature type="domain" description="Dihydroxy-acid/6-phosphogluconate dehydratase N-terminal" evidence="16">
    <location>
        <begin position="42"/>
        <end position="364"/>
    </location>
</feature>
<evidence type="ECO:0000256" key="13">
    <source>
        <dbReference type="ARBA" id="ARBA00029437"/>
    </source>
</evidence>
<dbReference type="EC" id="4.2.1.9" evidence="14 15"/>
<keyword evidence="3 15" id="KW-0028">Amino-acid biosynthesis</keyword>
<dbReference type="InterPro" id="IPR037237">
    <property type="entry name" value="IlvD/EDD_N"/>
</dbReference>
<evidence type="ECO:0000256" key="6">
    <source>
        <dbReference type="ARBA" id="ARBA00022842"/>
    </source>
</evidence>
<dbReference type="SUPFAM" id="SSF52016">
    <property type="entry name" value="LeuD/IlvD-like"/>
    <property type="match status" value="1"/>
</dbReference>
<dbReference type="InterPro" id="IPR056740">
    <property type="entry name" value="ILV_EDD_C"/>
</dbReference>
<comment type="pathway">
    <text evidence="12 15">Amino-acid biosynthesis; L-valine biosynthesis; L-valine from pyruvate: step 3/4.</text>
</comment>
<dbReference type="GO" id="GO:0051537">
    <property type="term" value="F:2 iron, 2 sulfur cluster binding"/>
    <property type="evidence" value="ECO:0007669"/>
    <property type="project" value="UniProtKB-UniRule"/>
</dbReference>
<keyword evidence="10 15" id="KW-0100">Branched-chain amino acid biosynthesis</keyword>
<dbReference type="GO" id="GO:0000287">
    <property type="term" value="F:magnesium ion binding"/>
    <property type="evidence" value="ECO:0007669"/>
    <property type="project" value="UniProtKB-UniRule"/>
</dbReference>
<dbReference type="InterPro" id="IPR050165">
    <property type="entry name" value="DHAD_IlvD/Edd"/>
</dbReference>
<evidence type="ECO:0000256" key="5">
    <source>
        <dbReference type="ARBA" id="ARBA00022723"/>
    </source>
</evidence>
<gene>
    <name evidence="15 18" type="primary">ilvD</name>
    <name evidence="18" type="ORF">GCM10011410_16210</name>
</gene>
<proteinExistence type="inferred from homology"/>
<comment type="caution">
    <text evidence="18">The sequence shown here is derived from an EMBL/GenBank/DDBJ whole genome shotgun (WGS) entry which is preliminary data.</text>
</comment>
<dbReference type="InterPro" id="IPR004404">
    <property type="entry name" value="DihydroxyA_deHydtase"/>
</dbReference>
<keyword evidence="19" id="KW-1185">Reference proteome</keyword>
<evidence type="ECO:0000256" key="10">
    <source>
        <dbReference type="ARBA" id="ARBA00023304"/>
    </source>
</evidence>